<protein>
    <submittedName>
        <fullName evidence="2">Uncharacterized protein</fullName>
    </submittedName>
</protein>
<dbReference type="EMBL" id="WJBH02000001">
    <property type="protein sequence ID" value="KAI9565251.1"/>
    <property type="molecule type" value="Genomic_DNA"/>
</dbReference>
<sequence>MADIKSQLSALVKRDLEEDDAEDFGLPITNASDLEKVNSAISTSKKAYKILYRQLDSVGGRGPSHIVNEMMRKLLHRETLAKTMTWKKTPEIQEMDVKKHGGSWLLHCKDTKKKPPSAKPSDTAASRKNDCASTSAWKPDDEDLV</sequence>
<evidence type="ECO:0000313" key="2">
    <source>
        <dbReference type="EMBL" id="KAI9565251.1"/>
    </source>
</evidence>
<feature type="region of interest" description="Disordered" evidence="1">
    <location>
        <begin position="107"/>
        <end position="145"/>
    </location>
</feature>
<dbReference type="Proteomes" id="UP000820818">
    <property type="component" value="Linkage Group LG1"/>
</dbReference>
<comment type="caution">
    <text evidence="2">The sequence shown here is derived from an EMBL/GenBank/DDBJ whole genome shotgun (WGS) entry which is preliminary data.</text>
</comment>
<organism evidence="2 3">
    <name type="scientific">Daphnia sinensis</name>
    <dbReference type="NCBI Taxonomy" id="1820382"/>
    <lineage>
        <taxon>Eukaryota</taxon>
        <taxon>Metazoa</taxon>
        <taxon>Ecdysozoa</taxon>
        <taxon>Arthropoda</taxon>
        <taxon>Crustacea</taxon>
        <taxon>Branchiopoda</taxon>
        <taxon>Diplostraca</taxon>
        <taxon>Cladocera</taxon>
        <taxon>Anomopoda</taxon>
        <taxon>Daphniidae</taxon>
        <taxon>Daphnia</taxon>
        <taxon>Daphnia similis group</taxon>
    </lineage>
</organism>
<name>A0AAD5L2C9_9CRUS</name>
<evidence type="ECO:0000313" key="3">
    <source>
        <dbReference type="Proteomes" id="UP000820818"/>
    </source>
</evidence>
<gene>
    <name evidence="2" type="ORF">GHT06_009034</name>
</gene>
<reference evidence="2 3" key="1">
    <citation type="submission" date="2022-05" db="EMBL/GenBank/DDBJ databases">
        <title>A multi-omics perspective on studying reproductive biology in Daphnia sinensis.</title>
        <authorList>
            <person name="Jia J."/>
        </authorList>
    </citation>
    <scope>NUCLEOTIDE SEQUENCE [LARGE SCALE GENOMIC DNA]</scope>
    <source>
        <strain evidence="2 3">WSL</strain>
    </source>
</reference>
<accession>A0AAD5L2C9</accession>
<keyword evidence="3" id="KW-1185">Reference proteome</keyword>
<proteinExistence type="predicted"/>
<evidence type="ECO:0000256" key="1">
    <source>
        <dbReference type="SAM" id="MobiDB-lite"/>
    </source>
</evidence>
<dbReference type="AlphaFoldDB" id="A0AAD5L2C9"/>